<evidence type="ECO:0008006" key="3">
    <source>
        <dbReference type="Google" id="ProtNLM"/>
    </source>
</evidence>
<organism evidence="1 2">
    <name type="scientific">Chitinophaga horti</name>
    <dbReference type="NCBI Taxonomy" id="2920382"/>
    <lineage>
        <taxon>Bacteria</taxon>
        <taxon>Pseudomonadati</taxon>
        <taxon>Bacteroidota</taxon>
        <taxon>Chitinophagia</taxon>
        <taxon>Chitinophagales</taxon>
        <taxon>Chitinophagaceae</taxon>
        <taxon>Chitinophaga</taxon>
    </lineage>
</organism>
<name>A0ABY6J726_9BACT</name>
<gene>
    <name evidence="1" type="ORF">MKQ68_10265</name>
</gene>
<evidence type="ECO:0000313" key="2">
    <source>
        <dbReference type="Proteomes" id="UP001162741"/>
    </source>
</evidence>
<reference evidence="1" key="1">
    <citation type="submission" date="2022-10" db="EMBL/GenBank/DDBJ databases">
        <title>Chitinophaga sp. nov., isolated from soil.</title>
        <authorList>
            <person name="Jeon C.O."/>
        </authorList>
    </citation>
    <scope>NUCLEOTIDE SEQUENCE</scope>
    <source>
        <strain evidence="1">R8</strain>
    </source>
</reference>
<proteinExistence type="predicted"/>
<dbReference type="Proteomes" id="UP001162741">
    <property type="component" value="Chromosome"/>
</dbReference>
<evidence type="ECO:0000313" key="1">
    <source>
        <dbReference type="EMBL" id="UYQ95483.1"/>
    </source>
</evidence>
<accession>A0ABY6J726</accession>
<dbReference type="EMBL" id="CP107006">
    <property type="protein sequence ID" value="UYQ95483.1"/>
    <property type="molecule type" value="Genomic_DNA"/>
</dbReference>
<dbReference type="RefSeq" id="WP_244839025.1">
    <property type="nucleotide sequence ID" value="NZ_CP107006.1"/>
</dbReference>
<keyword evidence="2" id="KW-1185">Reference proteome</keyword>
<sequence>MATLNPQAQMNNSDHEMLINNGRLHPAQWNNPADAFYSGDFHGDYYLAPYFAYSDYSPMGIVVYDQKNRRFMYTSAQYWNLSFSQFSMTGAFSPGNVGKDLLFMDRGWNGNTHAFFKDVTGNGRWLYLLNVSAPESAQTAVAAYNMSALTDIANAKYYAVGTLGSVALYATDRTIYRYDYAGSGQATATFSGFGAGETITGMKIFKSSMNANQTTLDFNATNNTVVFVSTWDGTQGRVYELKMNITSGNIDPTPVKVYDGFGRVMDMTFKFRGTGI</sequence>
<dbReference type="SUPFAM" id="SSF75011">
    <property type="entry name" value="3-carboxy-cis,cis-mucoante lactonizing enzyme"/>
    <property type="match status" value="1"/>
</dbReference>
<protein>
    <recommendedName>
        <fullName evidence="3">YD repeat-containing protein</fullName>
    </recommendedName>
</protein>